<proteinExistence type="predicted"/>
<feature type="region of interest" description="Disordered" evidence="1">
    <location>
        <begin position="44"/>
        <end position="67"/>
    </location>
</feature>
<feature type="transmembrane region" description="Helical" evidence="2">
    <location>
        <begin position="170"/>
        <end position="194"/>
    </location>
</feature>
<keyword evidence="2" id="KW-0472">Membrane</keyword>
<dbReference type="AlphaFoldDB" id="A0AAD5SRI7"/>
<gene>
    <name evidence="3" type="ORF">HK100_007603</name>
</gene>
<comment type="caution">
    <text evidence="3">The sequence shown here is derived from an EMBL/GenBank/DDBJ whole genome shotgun (WGS) entry which is preliminary data.</text>
</comment>
<dbReference type="Proteomes" id="UP001211907">
    <property type="component" value="Unassembled WGS sequence"/>
</dbReference>
<reference evidence="3" key="1">
    <citation type="submission" date="2020-05" db="EMBL/GenBank/DDBJ databases">
        <title>Phylogenomic resolution of chytrid fungi.</title>
        <authorList>
            <person name="Stajich J.E."/>
            <person name="Amses K."/>
            <person name="Simmons R."/>
            <person name="Seto K."/>
            <person name="Myers J."/>
            <person name="Bonds A."/>
            <person name="Quandt C.A."/>
            <person name="Barry K."/>
            <person name="Liu P."/>
            <person name="Grigoriev I."/>
            <person name="Longcore J.E."/>
            <person name="James T.Y."/>
        </authorList>
    </citation>
    <scope>NUCLEOTIDE SEQUENCE</scope>
    <source>
        <strain evidence="3">JEL0513</strain>
    </source>
</reference>
<feature type="non-terminal residue" evidence="3">
    <location>
        <position position="382"/>
    </location>
</feature>
<dbReference type="EMBL" id="JADGJH010003599">
    <property type="protein sequence ID" value="KAJ3089918.1"/>
    <property type="molecule type" value="Genomic_DNA"/>
</dbReference>
<sequence>MDVFHQNERGDTTDSERIGGGGIRVAVAGGVACGAGRWGAAERAGGSATDGAGGGSDAAPEAGDDGDRGAAGCGDGAGAGGAGAAGEACGCGAATGDRRLTDSNQLASTALAAAVGAPPDAAGRAVLVLAACGWASVRVGLVGAAQVFVRRVWPALRHAVSTAVFGAPGALLAVAAATATGAVSVTGHVLSVAAALPWADLRWTRALFAVVALAAHAAAAAVAVFVVRPRGAALIKVAHLHALFVRAAANLATSSALLVSASLLLVVSDVASAAPARALAFIAPPLLLHASLLFADNLADAVALVLLSPEAKASLVKDYKPSIYHSLDDHHEFLLDDNPEHEDDDHSFRQSLENALNEMLYDSDSFDNNLNNHFDECHDDYA</sequence>
<evidence type="ECO:0000256" key="2">
    <source>
        <dbReference type="SAM" id="Phobius"/>
    </source>
</evidence>
<name>A0AAD5SRI7_9FUNG</name>
<keyword evidence="4" id="KW-1185">Reference proteome</keyword>
<keyword evidence="2" id="KW-0812">Transmembrane</keyword>
<feature type="region of interest" description="Disordered" evidence="1">
    <location>
        <begin position="1"/>
        <end position="20"/>
    </location>
</feature>
<evidence type="ECO:0000313" key="4">
    <source>
        <dbReference type="Proteomes" id="UP001211907"/>
    </source>
</evidence>
<feature type="transmembrane region" description="Helical" evidence="2">
    <location>
        <begin position="248"/>
        <end position="267"/>
    </location>
</feature>
<accession>A0AAD5SRI7</accession>
<feature type="transmembrane region" description="Helical" evidence="2">
    <location>
        <begin position="125"/>
        <end position="149"/>
    </location>
</feature>
<organism evidence="3 4">
    <name type="scientific">Physocladia obscura</name>
    <dbReference type="NCBI Taxonomy" id="109957"/>
    <lineage>
        <taxon>Eukaryota</taxon>
        <taxon>Fungi</taxon>
        <taxon>Fungi incertae sedis</taxon>
        <taxon>Chytridiomycota</taxon>
        <taxon>Chytridiomycota incertae sedis</taxon>
        <taxon>Chytridiomycetes</taxon>
        <taxon>Chytridiales</taxon>
        <taxon>Chytriomycetaceae</taxon>
        <taxon>Physocladia</taxon>
    </lineage>
</organism>
<feature type="transmembrane region" description="Helical" evidence="2">
    <location>
        <begin position="206"/>
        <end position="227"/>
    </location>
</feature>
<evidence type="ECO:0000256" key="1">
    <source>
        <dbReference type="SAM" id="MobiDB-lite"/>
    </source>
</evidence>
<feature type="compositionally biased region" description="Basic and acidic residues" evidence="1">
    <location>
        <begin position="1"/>
        <end position="17"/>
    </location>
</feature>
<evidence type="ECO:0000313" key="3">
    <source>
        <dbReference type="EMBL" id="KAJ3089918.1"/>
    </source>
</evidence>
<keyword evidence="2" id="KW-1133">Transmembrane helix</keyword>
<protein>
    <submittedName>
        <fullName evidence="3">Uncharacterized protein</fullName>
    </submittedName>
</protein>